<gene>
    <name evidence="3" type="ORF">SUTMEG_06990</name>
</gene>
<dbReference type="AlphaFoldDB" id="A0A2Z6ICK0"/>
<name>A0A2Z6ICK0_9BURK</name>
<feature type="domain" description="DUF362" evidence="2">
    <location>
        <begin position="163"/>
        <end position="399"/>
    </location>
</feature>
<dbReference type="Proteomes" id="UP000271003">
    <property type="component" value="Chromosome"/>
</dbReference>
<keyword evidence="4" id="KW-1185">Reference proteome</keyword>
<sequence>MPLSRRTFLAATAATAASVSGARASARADSSSSRPTAAGATDATNATNYREPERFFPRHVPIGRGRGALPGRVVWAYDPAAVHWAGEGYWWEIEHYDARVVRRMLDRAVTALAGEVLPDDPALEPEAARTARAWQRLFEARNARADGDSSARPARGYRRGEKIAIKVNMNGSGAYGADAPGFTEESYGNAVLMRALLESLVEHAGVSPEDVTFYDAGRIFPNYAMRYVNEGFAPGAVFRHRDPGGELDALPDPDFPVRWAGDIRGETSYLPRCVTEATYLINLANLKGHCYGLTLCGKNHFGSFVNSDRMRAPQAAGLHGNVAGARPGNYSVLVDLAAHAHLGGKTVLYLLDGLLTATGESVSLTADAARWSMPPFNGGFSASLFASQDPVAVDSVGADFLTSEPNVLERNPVLAGNTGVENYLHEAASAPNAPSGTRYEDGLGHAVESLGVHEHWNNAIEKAYGRNLGKPEGIELVRV</sequence>
<dbReference type="InterPro" id="IPR007160">
    <property type="entry name" value="DUF362"/>
</dbReference>
<dbReference type="RefSeq" id="WP_120176482.1">
    <property type="nucleotide sequence ID" value="NZ_AP018786.1"/>
</dbReference>
<evidence type="ECO:0000256" key="1">
    <source>
        <dbReference type="SAM" id="MobiDB-lite"/>
    </source>
</evidence>
<reference evidence="3 4" key="1">
    <citation type="journal article" date="2018" name="Int. J. Syst. Evol. Microbiol.">
        <title>Mesosutterella multiformis gen. nov., sp. nov., a member of the family Sutterellaceae and Sutterella megalosphaeroides sp. nov., isolated from human faeces.</title>
        <authorList>
            <person name="Sakamoto M."/>
            <person name="Ikeyama N."/>
            <person name="Kunihiro T."/>
            <person name="Iino T."/>
            <person name="Yuki M."/>
            <person name="Ohkuma M."/>
        </authorList>
    </citation>
    <scope>NUCLEOTIDE SEQUENCE [LARGE SCALE GENOMIC DNA]</scope>
    <source>
        <strain evidence="3 4">6FBBBH3</strain>
    </source>
</reference>
<accession>A0A2Z6ICK0</accession>
<feature type="region of interest" description="Disordered" evidence="1">
    <location>
        <begin position="20"/>
        <end position="52"/>
    </location>
</feature>
<evidence type="ECO:0000313" key="4">
    <source>
        <dbReference type="Proteomes" id="UP000271003"/>
    </source>
</evidence>
<feature type="compositionally biased region" description="Low complexity" evidence="1">
    <location>
        <begin position="20"/>
        <end position="48"/>
    </location>
</feature>
<protein>
    <recommendedName>
        <fullName evidence="2">DUF362 domain-containing protein</fullName>
    </recommendedName>
</protein>
<dbReference type="Pfam" id="PF04015">
    <property type="entry name" value="DUF362"/>
    <property type="match status" value="1"/>
</dbReference>
<evidence type="ECO:0000313" key="3">
    <source>
        <dbReference type="EMBL" id="BBF22808.1"/>
    </source>
</evidence>
<dbReference type="KEGG" id="sutt:SUTMEG_06990"/>
<dbReference type="EMBL" id="AP018786">
    <property type="protein sequence ID" value="BBF22808.1"/>
    <property type="molecule type" value="Genomic_DNA"/>
</dbReference>
<dbReference type="OrthoDB" id="104016at2"/>
<evidence type="ECO:0000259" key="2">
    <source>
        <dbReference type="Pfam" id="PF04015"/>
    </source>
</evidence>
<organism evidence="3 4">
    <name type="scientific">Sutterella megalosphaeroides</name>
    <dbReference type="NCBI Taxonomy" id="2494234"/>
    <lineage>
        <taxon>Bacteria</taxon>
        <taxon>Pseudomonadati</taxon>
        <taxon>Pseudomonadota</taxon>
        <taxon>Betaproteobacteria</taxon>
        <taxon>Burkholderiales</taxon>
        <taxon>Sutterellaceae</taxon>
        <taxon>Sutterella</taxon>
    </lineage>
</organism>
<dbReference type="InterPro" id="IPR006311">
    <property type="entry name" value="TAT_signal"/>
</dbReference>
<proteinExistence type="predicted"/>
<dbReference type="PROSITE" id="PS51318">
    <property type="entry name" value="TAT"/>
    <property type="match status" value="1"/>
</dbReference>